<dbReference type="Gene3D" id="3.60.10.10">
    <property type="entry name" value="Endonuclease/exonuclease/phosphatase"/>
    <property type="match status" value="1"/>
</dbReference>
<accession>A0A1S6XS42</accession>
<dbReference type="STRING" id="687861.BscR1v2_015140"/>
<evidence type="ECO:0000313" key="1">
    <source>
        <dbReference type="EMBL" id="AQX31419.1"/>
    </source>
</evidence>
<sequence length="79" mass="9522">MRIKFPVPAKLYTWWSYRARDFALSDRGRRLDHIWSSPDLAPFMDDLSIFRAARGNLNLPITFQYRQYLIFHVKFEINA</sequence>
<dbReference type="AlphaFoldDB" id="A0A1S6XS42"/>
<evidence type="ECO:0000313" key="2">
    <source>
        <dbReference type="Proteomes" id="UP000190811"/>
    </source>
</evidence>
<dbReference type="EMBL" id="CP019789">
    <property type="protein sequence ID" value="AQX31419.1"/>
    <property type="molecule type" value="Genomic_DNA"/>
</dbReference>
<proteinExistence type="predicted"/>
<name>A0A1S6XS42_BARSR</name>
<organism evidence="1 2">
    <name type="scientific">Bartonella schoenbuchensis (strain DSM 13525 / NCTC 13165 / R1)</name>
    <dbReference type="NCBI Taxonomy" id="687861"/>
    <lineage>
        <taxon>Bacteria</taxon>
        <taxon>Pseudomonadati</taxon>
        <taxon>Pseudomonadota</taxon>
        <taxon>Alphaproteobacteria</taxon>
        <taxon>Hyphomicrobiales</taxon>
        <taxon>Bartonellaceae</taxon>
        <taxon>Bartonella</taxon>
    </lineage>
</organism>
<dbReference type="SUPFAM" id="SSF56219">
    <property type="entry name" value="DNase I-like"/>
    <property type="match status" value="1"/>
</dbReference>
<dbReference type="InterPro" id="IPR036691">
    <property type="entry name" value="Endo/exonu/phosph_ase_sf"/>
</dbReference>
<protein>
    <submittedName>
        <fullName evidence="1">Uncharacterized protein</fullName>
    </submittedName>
</protein>
<dbReference type="Proteomes" id="UP000190811">
    <property type="component" value="Chromosome"/>
</dbReference>
<gene>
    <name evidence="1" type="ORF">BscR1v2_015140</name>
</gene>
<reference evidence="2" key="1">
    <citation type="journal article" date="2017" name="Genome Biol. Evol.">
        <title>Evolutionary Dynamics of Pathoadaptation Revealed by Three Independent Acquisitions of the VirB/D4 Type IV Secretion System in Bartonella.</title>
        <authorList>
            <person name="Harms A."/>
            <person name="Segers F.H."/>
            <person name="Quebatte M."/>
            <person name="Mistl C."/>
            <person name="Manfredi P."/>
            <person name="Korner J."/>
            <person name="Chomel B.B."/>
            <person name="Kosoy M."/>
            <person name="Maruyama S."/>
            <person name="Engel P."/>
            <person name="Dehio C."/>
        </authorList>
    </citation>
    <scope>NUCLEOTIDE SEQUENCE [LARGE SCALE GENOMIC DNA]</scope>
    <source>
        <strain evidence="2">R1</strain>
    </source>
</reference>